<reference evidence="2" key="1">
    <citation type="submission" date="2022-08" db="EMBL/GenBank/DDBJ databases">
        <title>Novel sulfate-reducing endosymbionts in the free-living metamonad Anaeramoeba.</title>
        <authorList>
            <person name="Jerlstrom-Hultqvist J."/>
            <person name="Cepicka I."/>
            <person name="Gallot-Lavallee L."/>
            <person name="Salas-Leiva D."/>
            <person name="Curtis B.A."/>
            <person name="Zahonova K."/>
            <person name="Pipaliya S."/>
            <person name="Dacks J."/>
            <person name="Roger A.J."/>
        </authorList>
    </citation>
    <scope>NUCLEOTIDE SEQUENCE</scope>
    <source>
        <strain evidence="2">Schooner1</strain>
    </source>
</reference>
<organism evidence="2 3">
    <name type="scientific">Anaeramoeba flamelloides</name>
    <dbReference type="NCBI Taxonomy" id="1746091"/>
    <lineage>
        <taxon>Eukaryota</taxon>
        <taxon>Metamonada</taxon>
        <taxon>Anaeramoebidae</taxon>
        <taxon>Anaeramoeba</taxon>
    </lineage>
</organism>
<evidence type="ECO:0008006" key="4">
    <source>
        <dbReference type="Google" id="ProtNLM"/>
    </source>
</evidence>
<feature type="region of interest" description="Disordered" evidence="1">
    <location>
        <begin position="937"/>
        <end position="970"/>
    </location>
</feature>
<feature type="region of interest" description="Disordered" evidence="1">
    <location>
        <begin position="666"/>
        <end position="698"/>
    </location>
</feature>
<dbReference type="EMBL" id="JAOAOG010000051">
    <property type="protein sequence ID" value="KAJ6251979.1"/>
    <property type="molecule type" value="Genomic_DNA"/>
</dbReference>
<sequence>MQSRAFPNTPLTSLRSTMENFPQALSNVPIYSATILDTNMLQMSSTLQFNSINERLIESSFSSMLLPNIQPQQQQQQQQQLYNEQQLGKQQQQKHMQFHEIGEGINNQQITKPKTLTVIPSRDLYPLPFACRAFDLDQEKKEFLSKKNEQIFNNYVEDNSYKDFFQIDKKHYCFLNNTNDYEKKKQKQNKTKNKNQKEELLILNIETGKTKNLSIDNHSTIKMCSLSKKESKFVSLNDRQQCKFWEIGQTTTCPELQFTIDLSTISQVNYDNRSLNKQEQIDLRKYQPSDIICSNSDFLIISVSNHNHKHNQKYNQNYDDELNSLRQKSGWYLIVINIQKLLQFQKKANTKNVNCKKLSQINALSTLFPLNQKSALGGITAISAPIQGYQNGHSYQRKAVNNSNFIACSDSNYNIHIWNLNNGLLYNSFNCKAKKLTQISFIKLHNEKNQYLLLTFCGAKMELSVWKFTLVSFPNENQNFKQFQSGNFKKKSSIICLQKIIFQNNLIIKNGLPIIKQLNKEFVILCRIVPNNVFVLHLSNDQSSKGFDNISMFSMGNINNIYIHDQLDSENGNVKGGKRIANNSSIKFFGTIEHLKNLLEFHIDPEICKPRFSVLNLIIENQKKLENLQLNYDKNGNQLNLSQSNKRIKKILLQKNKKPKIIKEKKTKMKRKGKGKGKGKATGKKNNLQNGNEDENTNNFLNQLLDKKSIQNPIHKKSNFKTNIKENVSELDFNNKGDFSNYRNRKEKPSQSNLNNALISKLKPKFKDFSKSILKSLERDLNNSYQTTSKMINTKYQQREDLHHQQKKELIDLIPNWIKSNLNQVTEEIVSEQASELFNKHFEKINNVGDGAGDGNDNDNVDFDNLIQKNQDLINNEFSNIATNKSFQKTINSSFSNQLNQNVSTAFQSKFSQYFIPSVENSINQYFFNLDNKFKLQSNKNPKDKKRNTKNNQQFKHVSNSLQQKTSSSYKSINKHTEEFSTGIEKVINLQFSQLNSEINSTILSVRNQQNKNLKLESFI</sequence>
<name>A0ABQ8Z5B7_9EUKA</name>
<evidence type="ECO:0000313" key="2">
    <source>
        <dbReference type="EMBL" id="KAJ6251979.1"/>
    </source>
</evidence>
<feature type="compositionally biased region" description="Basic residues" evidence="1">
    <location>
        <begin position="666"/>
        <end position="683"/>
    </location>
</feature>
<feature type="compositionally biased region" description="Polar residues" evidence="1">
    <location>
        <begin position="686"/>
        <end position="698"/>
    </location>
</feature>
<evidence type="ECO:0000256" key="1">
    <source>
        <dbReference type="SAM" id="MobiDB-lite"/>
    </source>
</evidence>
<comment type="caution">
    <text evidence="2">The sequence shown here is derived from an EMBL/GenBank/DDBJ whole genome shotgun (WGS) entry which is preliminary data.</text>
</comment>
<protein>
    <recommendedName>
        <fullName evidence="4">WD40-repeat-containing domain</fullName>
    </recommendedName>
</protein>
<keyword evidence="3" id="KW-1185">Reference proteome</keyword>
<dbReference type="InterPro" id="IPR036322">
    <property type="entry name" value="WD40_repeat_dom_sf"/>
</dbReference>
<gene>
    <name evidence="2" type="ORF">M0813_14663</name>
</gene>
<dbReference type="Proteomes" id="UP001150062">
    <property type="component" value="Unassembled WGS sequence"/>
</dbReference>
<feature type="region of interest" description="Disordered" evidence="1">
    <location>
        <begin position="733"/>
        <end position="752"/>
    </location>
</feature>
<accession>A0ABQ8Z5B7</accession>
<proteinExistence type="predicted"/>
<dbReference type="SUPFAM" id="SSF50978">
    <property type="entry name" value="WD40 repeat-like"/>
    <property type="match status" value="1"/>
</dbReference>
<feature type="compositionally biased region" description="Polar residues" evidence="1">
    <location>
        <begin position="950"/>
        <end position="970"/>
    </location>
</feature>
<evidence type="ECO:0000313" key="3">
    <source>
        <dbReference type="Proteomes" id="UP001150062"/>
    </source>
</evidence>